<feature type="transmembrane region" description="Helical" evidence="6">
    <location>
        <begin position="80"/>
        <end position="102"/>
    </location>
</feature>
<dbReference type="PANTHER" id="PTHR30250">
    <property type="entry name" value="PST FAMILY PREDICTED COLANIC ACID TRANSPORTER"/>
    <property type="match status" value="1"/>
</dbReference>
<evidence type="ECO:0000256" key="4">
    <source>
        <dbReference type="ARBA" id="ARBA00022989"/>
    </source>
</evidence>
<dbReference type="InterPro" id="IPR002797">
    <property type="entry name" value="Polysacc_synth"/>
</dbReference>
<keyword evidence="8" id="KW-1185">Reference proteome</keyword>
<feature type="transmembrane region" description="Helical" evidence="6">
    <location>
        <begin position="370"/>
        <end position="391"/>
    </location>
</feature>
<evidence type="ECO:0000256" key="5">
    <source>
        <dbReference type="ARBA" id="ARBA00023136"/>
    </source>
</evidence>
<reference key="1">
    <citation type="submission" date="2010-11" db="EMBL/GenBank/DDBJ databases">
        <title>The complete genome of Leadbetterella byssophila DSM 17132.</title>
        <authorList>
            <consortium name="US DOE Joint Genome Institute (JGI-PGF)"/>
            <person name="Lucas S."/>
            <person name="Copeland A."/>
            <person name="Lapidus A."/>
            <person name="Glavina del Rio T."/>
            <person name="Dalin E."/>
            <person name="Tice H."/>
            <person name="Bruce D."/>
            <person name="Goodwin L."/>
            <person name="Pitluck S."/>
            <person name="Kyrpides N."/>
            <person name="Mavromatis K."/>
            <person name="Ivanova N."/>
            <person name="Teshima H."/>
            <person name="Brettin T."/>
            <person name="Detter J.C."/>
            <person name="Han C."/>
            <person name="Tapia R."/>
            <person name="Land M."/>
            <person name="Hauser L."/>
            <person name="Markowitz V."/>
            <person name="Cheng J.-F."/>
            <person name="Hugenholtz P."/>
            <person name="Woyke T."/>
            <person name="Wu D."/>
            <person name="Tindall B."/>
            <person name="Pomrenke H.G."/>
            <person name="Brambilla E."/>
            <person name="Klenk H.-P."/>
            <person name="Eisen J.A."/>
        </authorList>
    </citation>
    <scope>NUCLEOTIDE SEQUENCE [LARGE SCALE GENOMIC DNA]</scope>
    <source>
        <strain>DSM 17132</strain>
    </source>
</reference>
<dbReference type="Proteomes" id="UP000007435">
    <property type="component" value="Chromosome"/>
</dbReference>
<evidence type="ECO:0000256" key="1">
    <source>
        <dbReference type="ARBA" id="ARBA00004651"/>
    </source>
</evidence>
<feature type="transmembrane region" description="Helical" evidence="6">
    <location>
        <begin position="117"/>
        <end position="136"/>
    </location>
</feature>
<keyword evidence="2" id="KW-1003">Cell membrane</keyword>
<dbReference type="EMBL" id="CP002305">
    <property type="protein sequence ID" value="ADQ18295.1"/>
    <property type="molecule type" value="Genomic_DNA"/>
</dbReference>
<dbReference type="InterPro" id="IPR050833">
    <property type="entry name" value="Poly_Biosynth_Transport"/>
</dbReference>
<feature type="transmembrane region" description="Helical" evidence="6">
    <location>
        <begin position="42"/>
        <end position="68"/>
    </location>
</feature>
<reference evidence="7 8" key="2">
    <citation type="journal article" date="2011" name="Stand. Genomic Sci.">
        <title>Complete genome sequence of Leadbetterella byssophila type strain (4M15).</title>
        <authorList>
            <person name="Abt B."/>
            <person name="Teshima H."/>
            <person name="Lucas S."/>
            <person name="Lapidus A."/>
            <person name="Del Rio T.G."/>
            <person name="Nolan M."/>
            <person name="Tice H."/>
            <person name="Cheng J.F."/>
            <person name="Pitluck S."/>
            <person name="Liolios K."/>
            <person name="Pagani I."/>
            <person name="Ivanova N."/>
            <person name="Mavromatis K."/>
            <person name="Pati A."/>
            <person name="Tapia R."/>
            <person name="Han C."/>
            <person name="Goodwin L."/>
            <person name="Chen A."/>
            <person name="Palaniappan K."/>
            <person name="Land M."/>
            <person name="Hauser L."/>
            <person name="Chang Y.J."/>
            <person name="Jeffries C.D."/>
            <person name="Rohde M."/>
            <person name="Goker M."/>
            <person name="Tindall B.J."/>
            <person name="Detter J.C."/>
            <person name="Woyke T."/>
            <person name="Bristow J."/>
            <person name="Eisen J.A."/>
            <person name="Markowitz V."/>
            <person name="Hugenholtz P."/>
            <person name="Klenk H.P."/>
            <person name="Kyrpides N.C."/>
        </authorList>
    </citation>
    <scope>NUCLEOTIDE SEQUENCE [LARGE SCALE GENOMIC DNA]</scope>
    <source>
        <strain evidence="8">DSM 17132 / JCM 16389 / KACC 11308 / NBRC 106382 / 4M15</strain>
    </source>
</reference>
<dbReference type="HOGENOM" id="CLU_041533_1_0_10"/>
<accession>E4RZQ2</accession>
<dbReference type="OrthoDB" id="88014at2"/>
<evidence type="ECO:0000256" key="6">
    <source>
        <dbReference type="SAM" id="Phobius"/>
    </source>
</evidence>
<feature type="transmembrane region" description="Helical" evidence="6">
    <location>
        <begin position="224"/>
        <end position="241"/>
    </location>
</feature>
<evidence type="ECO:0000256" key="2">
    <source>
        <dbReference type="ARBA" id="ARBA00022475"/>
    </source>
</evidence>
<proteinExistence type="predicted"/>
<dbReference type="PANTHER" id="PTHR30250:SF11">
    <property type="entry name" value="O-ANTIGEN TRANSPORTER-RELATED"/>
    <property type="match status" value="1"/>
</dbReference>
<feature type="transmembrane region" description="Helical" evidence="6">
    <location>
        <begin position="253"/>
        <end position="271"/>
    </location>
</feature>
<name>E4RZQ2_LEAB4</name>
<dbReference type="AlphaFoldDB" id="E4RZQ2"/>
<dbReference type="Pfam" id="PF01943">
    <property type="entry name" value="Polysacc_synt"/>
    <property type="match status" value="1"/>
</dbReference>
<dbReference type="KEGG" id="lby:Lbys_2633"/>
<evidence type="ECO:0000313" key="7">
    <source>
        <dbReference type="EMBL" id="ADQ18295.1"/>
    </source>
</evidence>
<gene>
    <name evidence="7" type="ordered locus">Lbys_2633</name>
</gene>
<evidence type="ECO:0000256" key="3">
    <source>
        <dbReference type="ARBA" id="ARBA00022692"/>
    </source>
</evidence>
<feature type="transmembrane region" description="Helical" evidence="6">
    <location>
        <begin position="397"/>
        <end position="419"/>
    </location>
</feature>
<feature type="transmembrane region" description="Helical" evidence="6">
    <location>
        <begin position="462"/>
        <end position="480"/>
    </location>
</feature>
<comment type="subcellular location">
    <subcellularLocation>
        <location evidence="1">Cell membrane</location>
        <topology evidence="1">Multi-pass membrane protein</topology>
    </subcellularLocation>
</comment>
<dbReference type="eggNOG" id="COG2244">
    <property type="taxonomic scope" value="Bacteria"/>
</dbReference>
<keyword evidence="4 6" id="KW-1133">Transmembrane helix</keyword>
<feature type="transmembrane region" description="Helical" evidence="6">
    <location>
        <begin position="156"/>
        <end position="174"/>
    </location>
</feature>
<dbReference type="STRING" id="649349.Lbys_2633"/>
<evidence type="ECO:0000313" key="8">
    <source>
        <dbReference type="Proteomes" id="UP000007435"/>
    </source>
</evidence>
<dbReference type="GO" id="GO:0005886">
    <property type="term" value="C:plasma membrane"/>
    <property type="evidence" value="ECO:0007669"/>
    <property type="project" value="UniProtKB-SubCell"/>
</dbReference>
<dbReference type="RefSeq" id="WP_013409332.1">
    <property type="nucleotide sequence ID" value="NC_014655.1"/>
</dbReference>
<keyword evidence="5 6" id="KW-0472">Membrane</keyword>
<feature type="transmembrane region" description="Helical" evidence="6">
    <location>
        <begin position="304"/>
        <end position="320"/>
    </location>
</feature>
<feature type="transmembrane region" description="Helical" evidence="6">
    <location>
        <begin position="431"/>
        <end position="450"/>
    </location>
</feature>
<sequence length="496" mass="55785">MGVIIRESLKNSIVNYTGVLIGTLNVLFVYNKLLSTEENGLYAILLSFPVVSAGFINLGVPHVIVRFFNRFADVEKKYHGIFTFLLTVPLIGFIVFLVLFFLFQDFFKGLYSESPQLVQYFWALPLLTFSMLYQTLLEAYCRVHFKVVVPAIIREIGMKLANTFLVVAYFLHLISFQGVVIGLALIYLLVVVLLLFYVKRLGKFFLVKNWDFVRSPLFPEMIKYGLWTMIGSAAATALPHLEKLILPMFDNGLTHTAIFNIALSIALVISIPRNTIASVSDPVLARAWAEGNVQEVQTIYHKSALNLCIIGLFLFLGVWTNIDSIFEIIPNPDKYKAGKWVVLLIGLANVFDMSTGLNSEILKNSKYYKVDFFLFLFRFVLLSAMNFVLIPTAGYNGAAWAILLSTVLYNLSKFAFIWYKFGMQPFNLNTVKVLLLAAAAFGSTLLLDWHEGGGFIPNVLEIAAKGLAIVAIFGGGVYFWRISPDLNNVLDSLKRK</sequence>
<protein>
    <submittedName>
        <fullName evidence="7">Polysaccharide biosynthesis protein</fullName>
    </submittedName>
</protein>
<feature type="transmembrane region" description="Helical" evidence="6">
    <location>
        <begin position="12"/>
        <end position="30"/>
    </location>
</feature>
<feature type="transmembrane region" description="Helical" evidence="6">
    <location>
        <begin position="340"/>
        <end position="358"/>
    </location>
</feature>
<feature type="transmembrane region" description="Helical" evidence="6">
    <location>
        <begin position="180"/>
        <end position="198"/>
    </location>
</feature>
<keyword evidence="3 6" id="KW-0812">Transmembrane</keyword>
<organism evidence="7 8">
    <name type="scientific">Leadbetterella byssophila (strain DSM 17132 / JCM 16389 / KACC 11308 / NBRC 106382 / 4M15)</name>
    <dbReference type="NCBI Taxonomy" id="649349"/>
    <lineage>
        <taxon>Bacteria</taxon>
        <taxon>Pseudomonadati</taxon>
        <taxon>Bacteroidota</taxon>
        <taxon>Cytophagia</taxon>
        <taxon>Cytophagales</taxon>
        <taxon>Leadbetterellaceae</taxon>
        <taxon>Leadbetterella</taxon>
    </lineage>
</organism>